<proteinExistence type="inferred from homology"/>
<dbReference type="InterPro" id="IPR025300">
    <property type="entry name" value="BetaGal_jelly_roll_dom"/>
</dbReference>
<dbReference type="InterPro" id="IPR050282">
    <property type="entry name" value="Cycloisomerase_2"/>
</dbReference>
<dbReference type="InterPro" id="IPR015943">
    <property type="entry name" value="WD40/YVTN_repeat-like_dom_sf"/>
</dbReference>
<dbReference type="Pfam" id="PF13364">
    <property type="entry name" value="BetaGal_ABD2"/>
    <property type="match status" value="2"/>
</dbReference>
<dbReference type="Pfam" id="PF10282">
    <property type="entry name" value="Lactonase"/>
    <property type="match status" value="1"/>
</dbReference>
<sequence>MVKPYTFRAHSEPVMSRGSSTLSLYDLKPKLQFKIKVHCPAWCAPGSTSAVIVNGGYLVRSAEVSGETLSLTGDINATTAIEVTHEPSDSIKELLFNELNPPNLGLPDLTALEWRYIDSLPEIGSDYDHLDWTICDQASANNQQALLTPTLLYASDYGFHAGSFMYRGHFTATGNDSSLNAGATFAERQGYHQPSPSSEDWATASPIEDGLEKAGVGFHTTTFPLNVPEGFDVPLSFVFANTTTSNYRVQLFVNGWQFGKYVAISGPQTDFPVPEGILNHNGLNTVAITLCSVDGSGAKLNGLSLEAEMPLWSCALLSLLTVANAATHELIVGTFGTKFLYTLEFDDESLTLDLVANTSVPIAGSWVALSHDKKNLYTTAYSQGSNSSIPGFTSYSLENATEITHTATIPSGGNCTATAIFVVADPNPPHSVYGSFFGSNAGCGTVLSVDETGTLEAAIQNYTYFSSSAVHGTAFSPDSKFLYSADDSGNTLWTHSIDQETGEVTLVANLTAPSSGADPRHAAVHPNGTYIYVVLEGSSQVAQYSIDADTGIPSFDNVTYPLLVSGEDAADYWADEVALSFSNGYLWATNRGRNTNTTGYISAFTLDEDGAILEQKFLLPTTSSGGAANSVAPSPFSDRFAALTDSSVGFVEIWELADDGSSAQVVAHLDLNDGGCCANAVWYS</sequence>
<feature type="domain" description="Beta-galactosidase" evidence="4">
    <location>
        <begin position="47"/>
        <end position="98"/>
    </location>
</feature>
<dbReference type="InterPro" id="IPR019405">
    <property type="entry name" value="Lactonase_7-beta_prop"/>
</dbReference>
<evidence type="ECO:0000256" key="3">
    <source>
        <dbReference type="ARBA" id="ARBA00023295"/>
    </source>
</evidence>
<dbReference type="Proteomes" id="UP001408356">
    <property type="component" value="Unassembled WGS sequence"/>
</dbReference>
<dbReference type="SUPFAM" id="SSF75011">
    <property type="entry name" value="3-carboxy-cis,cis-mucoante lactonizing enzyme"/>
    <property type="match status" value="1"/>
</dbReference>
<reference evidence="6 7" key="1">
    <citation type="journal article" date="2024" name="J. Plant Pathol.">
        <title>Sequence and assembly of the genome of Seiridium unicorne, isolate CBS 538.82, causal agent of cypress canker disease.</title>
        <authorList>
            <person name="Scali E."/>
            <person name="Rocca G.D."/>
            <person name="Danti R."/>
            <person name="Garbelotto M."/>
            <person name="Barberini S."/>
            <person name="Baroncelli R."/>
            <person name="Emiliani G."/>
        </authorList>
    </citation>
    <scope>NUCLEOTIDE SEQUENCE [LARGE SCALE GENOMIC DNA]</scope>
    <source>
        <strain evidence="6 7">BM-138-508</strain>
    </source>
</reference>
<accession>A0ABR2UG19</accession>
<dbReference type="Pfam" id="PF13363">
    <property type="entry name" value="BetaGal_dom3"/>
    <property type="match status" value="1"/>
</dbReference>
<keyword evidence="7" id="KW-1185">Reference proteome</keyword>
<name>A0ABR2UG19_9PEZI</name>
<evidence type="ECO:0000313" key="7">
    <source>
        <dbReference type="Proteomes" id="UP001408356"/>
    </source>
</evidence>
<evidence type="ECO:0000256" key="1">
    <source>
        <dbReference type="ARBA" id="ARBA00005564"/>
    </source>
</evidence>
<dbReference type="Gene3D" id="2.130.10.10">
    <property type="entry name" value="YVTN repeat-like/Quinoprotein amine dehydrogenase"/>
    <property type="match status" value="1"/>
</dbReference>
<comment type="caution">
    <text evidence="6">The sequence shown here is derived from an EMBL/GenBank/DDBJ whole genome shotgun (WGS) entry which is preliminary data.</text>
</comment>
<dbReference type="PANTHER" id="PTHR30344:SF4">
    <property type="entry name" value="CYCLASE, PUTATIVE (AFU_ORTHOLOGUE AFUA_6G11580)-RELATED"/>
    <property type="match status" value="1"/>
</dbReference>
<comment type="similarity">
    <text evidence="1">Belongs to the cycloisomerase 2 family.</text>
</comment>
<evidence type="ECO:0000313" key="6">
    <source>
        <dbReference type="EMBL" id="KAK9413443.1"/>
    </source>
</evidence>
<dbReference type="InterPro" id="IPR025972">
    <property type="entry name" value="BetaGal_dom3"/>
</dbReference>
<keyword evidence="2" id="KW-0378">Hydrolase</keyword>
<dbReference type="Gene3D" id="2.60.120.260">
    <property type="entry name" value="Galactose-binding domain-like"/>
    <property type="match status" value="1"/>
</dbReference>
<keyword evidence="3" id="KW-0326">Glycosidase</keyword>
<feature type="domain" description="Beta-galactosidase jelly roll" evidence="5">
    <location>
        <begin position="185"/>
        <end position="292"/>
    </location>
</feature>
<dbReference type="InterPro" id="IPR008979">
    <property type="entry name" value="Galactose-bd-like_sf"/>
</dbReference>
<organism evidence="6 7">
    <name type="scientific">Seiridium unicorne</name>
    <dbReference type="NCBI Taxonomy" id="138068"/>
    <lineage>
        <taxon>Eukaryota</taxon>
        <taxon>Fungi</taxon>
        <taxon>Dikarya</taxon>
        <taxon>Ascomycota</taxon>
        <taxon>Pezizomycotina</taxon>
        <taxon>Sordariomycetes</taxon>
        <taxon>Xylariomycetidae</taxon>
        <taxon>Amphisphaeriales</taxon>
        <taxon>Sporocadaceae</taxon>
        <taxon>Seiridium</taxon>
    </lineage>
</organism>
<evidence type="ECO:0000259" key="5">
    <source>
        <dbReference type="Pfam" id="PF13364"/>
    </source>
</evidence>
<dbReference type="EMBL" id="JARVKF010000440">
    <property type="protein sequence ID" value="KAK9413443.1"/>
    <property type="molecule type" value="Genomic_DNA"/>
</dbReference>
<dbReference type="InterPro" id="IPR036833">
    <property type="entry name" value="BetaGal_dom3_sf"/>
</dbReference>
<evidence type="ECO:0000259" key="4">
    <source>
        <dbReference type="Pfam" id="PF13363"/>
    </source>
</evidence>
<gene>
    <name evidence="6" type="ORF">SUNI508_02642</name>
</gene>
<dbReference type="PANTHER" id="PTHR30344">
    <property type="entry name" value="6-PHOSPHOGLUCONOLACTONASE-RELATED"/>
    <property type="match status" value="1"/>
</dbReference>
<feature type="domain" description="Beta-galactosidase jelly roll" evidence="5">
    <location>
        <begin position="128"/>
        <end position="180"/>
    </location>
</feature>
<dbReference type="SUPFAM" id="SSF49785">
    <property type="entry name" value="Galactose-binding domain-like"/>
    <property type="match status" value="2"/>
</dbReference>
<dbReference type="Gene3D" id="2.60.390.10">
    <property type="entry name" value="Beta-galactosidase, domain 3"/>
    <property type="match status" value="1"/>
</dbReference>
<evidence type="ECO:0000256" key="2">
    <source>
        <dbReference type="ARBA" id="ARBA00022801"/>
    </source>
</evidence>
<dbReference type="SUPFAM" id="SSF117100">
    <property type="entry name" value="Beta-galactosidase LacA, domain 3"/>
    <property type="match status" value="1"/>
</dbReference>
<protein>
    <submittedName>
        <fullName evidence="6">Carboxy-cis,cis-muconate cyclase</fullName>
    </submittedName>
</protein>